<keyword evidence="1" id="KW-0472">Membrane</keyword>
<dbReference type="AlphaFoldDB" id="A0A7S9D007"/>
<keyword evidence="1" id="KW-1133">Transmembrane helix</keyword>
<sequence>MRSLLILLVPSLYLAATLLYSAHQAVWGLQVDPESAYTMNGLVAAAGYGSLKFDHPGTTTTLLVELIIRGWAAFARPADIVAFGLRHYDTITIAARTCEALVLTGALAVGGIIVGRATRSAIAAMLFQAGAFVHPDAFHFQTVLAPESLMASIGLFGMAIVIKAALGEEPPTTRLGVVSGLIFALGFSTKYLYLPQALFAVCLLRNRQAFVAALAVGVGAFAAFNLIFNPGTITRGFGWLVSIATHKGHYGEGESGFIDFGSFWSNMGEIVAAEPFVLAIYVAAAGAALVWCISNRSWRDPVNLTLGAAASIFAAHLVATSKHFALHYMMAPWVIAGGVLVLVVIQIRRLAPSIPATTLALVAGSLCAVVSAKTLVDARRAALAQSASNAIGARLSKAVVDAGPACANVSGMFVRAPENDKNHGWDMTLQLWGDQAMRERFSQAYAGVFAVPLLDHNTYTHILKDNFRPSSYARLAAAYPCIIVRAPWELDEDKAIGLLALNPDHCLIEDIHVYTVGIACAKVRNSFQGEQ</sequence>
<feature type="transmembrane region" description="Helical" evidence="1">
    <location>
        <begin position="149"/>
        <end position="166"/>
    </location>
</feature>
<accession>A0A7S9D007</accession>
<evidence type="ECO:0000313" key="2">
    <source>
        <dbReference type="EMBL" id="QPF88686.1"/>
    </source>
</evidence>
<keyword evidence="3" id="KW-1185">Reference proteome</keyword>
<protein>
    <recommendedName>
        <fullName evidence="4">Glycosyltransferase RgtA/B/C/D-like domain-containing protein</fullName>
    </recommendedName>
</protein>
<proteinExistence type="predicted"/>
<feature type="transmembrane region" description="Helical" evidence="1">
    <location>
        <begin position="93"/>
        <end position="115"/>
    </location>
</feature>
<dbReference type="EMBL" id="CP061379">
    <property type="protein sequence ID" value="QPF88686.1"/>
    <property type="molecule type" value="Genomic_DNA"/>
</dbReference>
<dbReference type="KEGG" id="bcou:IC761_19335"/>
<feature type="transmembrane region" description="Helical" evidence="1">
    <location>
        <begin position="301"/>
        <end position="319"/>
    </location>
</feature>
<feature type="transmembrane region" description="Helical" evidence="1">
    <location>
        <begin position="209"/>
        <end position="228"/>
    </location>
</feature>
<feature type="transmembrane region" description="Helical" evidence="1">
    <location>
        <begin position="178"/>
        <end position="202"/>
    </location>
</feature>
<evidence type="ECO:0000313" key="3">
    <source>
        <dbReference type="Proteomes" id="UP000594621"/>
    </source>
</evidence>
<feature type="transmembrane region" description="Helical" evidence="1">
    <location>
        <begin position="357"/>
        <end position="376"/>
    </location>
</feature>
<dbReference type="Proteomes" id="UP000594621">
    <property type="component" value="Chromosome"/>
</dbReference>
<feature type="transmembrane region" description="Helical" evidence="1">
    <location>
        <begin position="276"/>
        <end position="294"/>
    </location>
</feature>
<reference evidence="2 3" key="1">
    <citation type="submission" date="2020-09" db="EMBL/GenBank/DDBJ databases">
        <title>Complete genomes of bradyrhizobia occurring on native shrubby legumes in Australia.</title>
        <authorList>
            <person name="Lafay B."/>
        </authorList>
    </citation>
    <scope>NUCLEOTIDE SEQUENCE [LARGE SCALE GENOMIC DNA]</scope>
    <source>
        <strain evidence="2 3">BDV5040</strain>
    </source>
</reference>
<dbReference type="RefSeq" id="WP_195798239.1">
    <property type="nucleotide sequence ID" value="NZ_CP061379.1"/>
</dbReference>
<keyword evidence="1" id="KW-0812">Transmembrane</keyword>
<organism evidence="2 3">
    <name type="scientific">Bradyrhizobium commune</name>
    <dbReference type="NCBI Taxonomy" id="83627"/>
    <lineage>
        <taxon>Bacteria</taxon>
        <taxon>Pseudomonadati</taxon>
        <taxon>Pseudomonadota</taxon>
        <taxon>Alphaproteobacteria</taxon>
        <taxon>Hyphomicrobiales</taxon>
        <taxon>Nitrobacteraceae</taxon>
        <taxon>Bradyrhizobium</taxon>
    </lineage>
</organism>
<name>A0A7S9D007_9BRAD</name>
<feature type="transmembrane region" description="Helical" evidence="1">
    <location>
        <begin position="325"/>
        <end position="345"/>
    </location>
</feature>
<gene>
    <name evidence="2" type="ORF">IC761_19335</name>
</gene>
<evidence type="ECO:0000256" key="1">
    <source>
        <dbReference type="SAM" id="Phobius"/>
    </source>
</evidence>
<evidence type="ECO:0008006" key="4">
    <source>
        <dbReference type="Google" id="ProtNLM"/>
    </source>
</evidence>